<evidence type="ECO:0000256" key="6">
    <source>
        <dbReference type="SAM" id="Phobius"/>
    </source>
</evidence>
<dbReference type="EMBL" id="DRQG01000151">
    <property type="protein sequence ID" value="HGY57248.1"/>
    <property type="molecule type" value="Genomic_DNA"/>
</dbReference>
<gene>
    <name evidence="7" type="ORF">ENK44_16190</name>
</gene>
<dbReference type="GO" id="GO:0005886">
    <property type="term" value="C:plasma membrane"/>
    <property type="evidence" value="ECO:0007669"/>
    <property type="project" value="UniProtKB-SubCell"/>
</dbReference>
<dbReference type="InterPro" id="IPR050833">
    <property type="entry name" value="Poly_Biosynth_Transport"/>
</dbReference>
<evidence type="ECO:0000256" key="1">
    <source>
        <dbReference type="ARBA" id="ARBA00004651"/>
    </source>
</evidence>
<dbReference type="AlphaFoldDB" id="A0A7V4U3H0"/>
<accession>A0A7V4U3H0</accession>
<feature type="transmembrane region" description="Helical" evidence="6">
    <location>
        <begin position="367"/>
        <end position="386"/>
    </location>
</feature>
<feature type="transmembrane region" description="Helical" evidence="6">
    <location>
        <begin position="392"/>
        <end position="414"/>
    </location>
</feature>
<feature type="transmembrane region" description="Helical" evidence="6">
    <location>
        <begin position="153"/>
        <end position="174"/>
    </location>
</feature>
<name>A0A7V4U3H0_CALAY</name>
<feature type="transmembrane region" description="Helical" evidence="6">
    <location>
        <begin position="40"/>
        <end position="62"/>
    </location>
</feature>
<evidence type="ECO:0000313" key="7">
    <source>
        <dbReference type="EMBL" id="HGY57248.1"/>
    </source>
</evidence>
<evidence type="ECO:0000256" key="3">
    <source>
        <dbReference type="ARBA" id="ARBA00022692"/>
    </source>
</evidence>
<dbReference type="PANTHER" id="PTHR30250:SF11">
    <property type="entry name" value="O-ANTIGEN TRANSPORTER-RELATED"/>
    <property type="match status" value="1"/>
</dbReference>
<keyword evidence="5 6" id="KW-0472">Membrane</keyword>
<comment type="subcellular location">
    <subcellularLocation>
        <location evidence="1">Cell membrane</location>
        <topology evidence="1">Multi-pass membrane protein</topology>
    </subcellularLocation>
</comment>
<feature type="transmembrane region" description="Helical" evidence="6">
    <location>
        <begin position="339"/>
        <end position="360"/>
    </location>
</feature>
<feature type="transmembrane region" description="Helical" evidence="6">
    <location>
        <begin position="180"/>
        <end position="198"/>
    </location>
</feature>
<feature type="transmembrane region" description="Helical" evidence="6">
    <location>
        <begin position="426"/>
        <end position="447"/>
    </location>
</feature>
<feature type="transmembrane region" description="Helical" evidence="6">
    <location>
        <begin position="119"/>
        <end position="141"/>
    </location>
</feature>
<feature type="transmembrane region" description="Helical" evidence="6">
    <location>
        <begin position="7"/>
        <end position="28"/>
    </location>
</feature>
<dbReference type="InterPro" id="IPR002797">
    <property type="entry name" value="Polysacc_synth"/>
</dbReference>
<protein>
    <recommendedName>
        <fullName evidence="8">Polysaccharide biosynthesis protein C-terminal domain-containing protein</fullName>
    </recommendedName>
</protein>
<evidence type="ECO:0000256" key="4">
    <source>
        <dbReference type="ARBA" id="ARBA00022989"/>
    </source>
</evidence>
<feature type="transmembrane region" description="Helical" evidence="6">
    <location>
        <begin position="267"/>
        <end position="284"/>
    </location>
</feature>
<feature type="transmembrane region" description="Helical" evidence="6">
    <location>
        <begin position="83"/>
        <end position="104"/>
    </location>
</feature>
<feature type="transmembrane region" description="Helical" evidence="6">
    <location>
        <begin position="304"/>
        <end position="327"/>
    </location>
</feature>
<keyword evidence="4 6" id="KW-1133">Transmembrane helix</keyword>
<dbReference type="Pfam" id="PF01943">
    <property type="entry name" value="Polysacc_synt"/>
    <property type="match status" value="1"/>
</dbReference>
<evidence type="ECO:0000256" key="5">
    <source>
        <dbReference type="ARBA" id="ARBA00023136"/>
    </source>
</evidence>
<dbReference type="PANTHER" id="PTHR30250">
    <property type="entry name" value="PST FAMILY PREDICTED COLANIC ACID TRANSPORTER"/>
    <property type="match status" value="1"/>
</dbReference>
<comment type="caution">
    <text evidence="7">The sequence shown here is derived from an EMBL/GenBank/DDBJ whole genome shotgun (WGS) entry which is preliminary data.</text>
</comment>
<evidence type="ECO:0008006" key="8">
    <source>
        <dbReference type="Google" id="ProtNLM"/>
    </source>
</evidence>
<keyword evidence="3 6" id="KW-0812">Transmembrane</keyword>
<reference evidence="7" key="1">
    <citation type="journal article" date="2020" name="mSystems">
        <title>Genome- and Community-Level Interaction Insights into Carbon Utilization and Element Cycling Functions of Hydrothermarchaeota in Hydrothermal Sediment.</title>
        <authorList>
            <person name="Zhou Z."/>
            <person name="Liu Y."/>
            <person name="Xu W."/>
            <person name="Pan J."/>
            <person name="Luo Z.H."/>
            <person name="Li M."/>
        </authorList>
    </citation>
    <scope>NUCLEOTIDE SEQUENCE [LARGE SCALE GENOMIC DNA]</scope>
    <source>
        <strain evidence="7">HyVt-577</strain>
    </source>
</reference>
<evidence type="ECO:0000256" key="2">
    <source>
        <dbReference type="ARBA" id="ARBA00022475"/>
    </source>
</evidence>
<dbReference type="Proteomes" id="UP000885779">
    <property type="component" value="Unassembled WGS sequence"/>
</dbReference>
<proteinExistence type="predicted"/>
<feature type="transmembrane region" description="Helical" evidence="6">
    <location>
        <begin position="218"/>
        <end position="247"/>
    </location>
</feature>
<keyword evidence="2" id="KW-1003">Cell membrane</keyword>
<sequence>MKEIRKSFWDFVAVTGSTLIAVPLMLLSEALQARYLGPGGYGKVALILSAISLLYLAAHNWLHRSIMRFGKEEFIQKNHLRSFTADYLLISIFCFITAVFLFNVLQKPILQFLEIRHPYAFWIIVLGLYLNVTRQFVFEVLKIIRKIKLQTLLFRIVSKLFIVLAILFSILVFFKLSVNYVIAIFLLSDAVVIGIGLFNIPRRFFSPLQFDRGLLKRILVYSFPLILFSWSNYVLNWVGTYIVKYYMTMNDVGIYQAAVKILNTVKSFYGMGIVTVTTPIIMVLKTNNNIDKIRNLYLKRFVPYVSYLTMLSVTVIIVFSDILFQLIYGTKFESSIVPFKIIITSVSFSTLGSVFLPIVTSFDMTKMMLKLGLLASFVNISLNFLLVPKFGIAGAAAAGFVTFSLNPVIWYFYLDKEFRFHTKTGLLFPFFTIAVLVVNIAMMSFWLKILASTGLMFIATWIGRNMRLFMPEDMAIISNVKMPEILKSGIYKTLKFLSK</sequence>
<organism evidence="7">
    <name type="scientific">Caldithrix abyssi</name>
    <dbReference type="NCBI Taxonomy" id="187145"/>
    <lineage>
        <taxon>Bacteria</taxon>
        <taxon>Pseudomonadati</taxon>
        <taxon>Calditrichota</taxon>
        <taxon>Calditrichia</taxon>
        <taxon>Calditrichales</taxon>
        <taxon>Calditrichaceae</taxon>
        <taxon>Caldithrix</taxon>
    </lineage>
</organism>